<reference evidence="1 3" key="2">
    <citation type="journal article" date="2018" name="Plant J.">
        <title>The Physcomitrella patens chromosome-scale assembly reveals moss genome structure and evolution.</title>
        <authorList>
            <person name="Lang D."/>
            <person name="Ullrich K.K."/>
            <person name="Murat F."/>
            <person name="Fuchs J."/>
            <person name="Jenkins J."/>
            <person name="Haas F.B."/>
            <person name="Piednoel M."/>
            <person name="Gundlach H."/>
            <person name="Van Bel M."/>
            <person name="Meyberg R."/>
            <person name="Vives C."/>
            <person name="Morata J."/>
            <person name="Symeonidi A."/>
            <person name="Hiss M."/>
            <person name="Muchero W."/>
            <person name="Kamisugi Y."/>
            <person name="Saleh O."/>
            <person name="Blanc G."/>
            <person name="Decker E.L."/>
            <person name="van Gessel N."/>
            <person name="Grimwood J."/>
            <person name="Hayes R.D."/>
            <person name="Graham S.W."/>
            <person name="Gunter L.E."/>
            <person name="McDaniel S.F."/>
            <person name="Hoernstein S.N.W."/>
            <person name="Larsson A."/>
            <person name="Li F.W."/>
            <person name="Perroud P.F."/>
            <person name="Phillips J."/>
            <person name="Ranjan P."/>
            <person name="Rokshar D.S."/>
            <person name="Rothfels C.J."/>
            <person name="Schneider L."/>
            <person name="Shu S."/>
            <person name="Stevenson D.W."/>
            <person name="Thummler F."/>
            <person name="Tillich M."/>
            <person name="Villarreal Aguilar J.C."/>
            <person name="Widiez T."/>
            <person name="Wong G.K."/>
            <person name="Wymore A."/>
            <person name="Zhang Y."/>
            <person name="Zimmer A.D."/>
            <person name="Quatrano R.S."/>
            <person name="Mayer K.F.X."/>
            <person name="Goodstein D."/>
            <person name="Casacuberta J.M."/>
            <person name="Vandepoele K."/>
            <person name="Reski R."/>
            <person name="Cuming A.C."/>
            <person name="Tuskan G.A."/>
            <person name="Maumus F."/>
            <person name="Salse J."/>
            <person name="Schmutz J."/>
            <person name="Rensing S.A."/>
        </authorList>
    </citation>
    <scope>NUCLEOTIDE SEQUENCE [LARGE SCALE GENOMIC DNA]</scope>
    <source>
        <strain evidence="2 3">cv. Gransden 2004</strain>
    </source>
</reference>
<reference evidence="2" key="3">
    <citation type="submission" date="2020-12" db="UniProtKB">
        <authorList>
            <consortium name="EnsemblPlants"/>
        </authorList>
    </citation>
    <scope>IDENTIFICATION</scope>
</reference>
<reference evidence="1 3" key="1">
    <citation type="journal article" date="2008" name="Science">
        <title>The Physcomitrella genome reveals evolutionary insights into the conquest of land by plants.</title>
        <authorList>
            <person name="Rensing S."/>
            <person name="Lang D."/>
            <person name="Zimmer A."/>
            <person name="Terry A."/>
            <person name="Salamov A."/>
            <person name="Shapiro H."/>
            <person name="Nishiyama T."/>
            <person name="Perroud P.-F."/>
            <person name="Lindquist E."/>
            <person name="Kamisugi Y."/>
            <person name="Tanahashi T."/>
            <person name="Sakakibara K."/>
            <person name="Fujita T."/>
            <person name="Oishi K."/>
            <person name="Shin-I T."/>
            <person name="Kuroki Y."/>
            <person name="Toyoda A."/>
            <person name="Suzuki Y."/>
            <person name="Hashimoto A."/>
            <person name="Yamaguchi K."/>
            <person name="Sugano A."/>
            <person name="Kohara Y."/>
            <person name="Fujiyama A."/>
            <person name="Anterola A."/>
            <person name="Aoki S."/>
            <person name="Ashton N."/>
            <person name="Barbazuk W.B."/>
            <person name="Barker E."/>
            <person name="Bennetzen J."/>
            <person name="Bezanilla M."/>
            <person name="Blankenship R."/>
            <person name="Cho S.H."/>
            <person name="Dutcher S."/>
            <person name="Estelle M."/>
            <person name="Fawcett J.A."/>
            <person name="Gundlach H."/>
            <person name="Hanada K."/>
            <person name="Heyl A."/>
            <person name="Hicks K.A."/>
            <person name="Hugh J."/>
            <person name="Lohr M."/>
            <person name="Mayer K."/>
            <person name="Melkozernov A."/>
            <person name="Murata T."/>
            <person name="Nelson D."/>
            <person name="Pils B."/>
            <person name="Prigge M."/>
            <person name="Reiss B."/>
            <person name="Renner T."/>
            <person name="Rombauts S."/>
            <person name="Rushton P."/>
            <person name="Sanderfoot A."/>
            <person name="Schween G."/>
            <person name="Shiu S.-H."/>
            <person name="Stueber K."/>
            <person name="Theodoulou F.L."/>
            <person name="Tu H."/>
            <person name="Van de Peer Y."/>
            <person name="Verrier P.J."/>
            <person name="Waters E."/>
            <person name="Wood A."/>
            <person name="Yang L."/>
            <person name="Cove D."/>
            <person name="Cuming A."/>
            <person name="Hasebe M."/>
            <person name="Lucas S."/>
            <person name="Mishler D.B."/>
            <person name="Reski R."/>
            <person name="Grigoriev I."/>
            <person name="Quatrano R.S."/>
            <person name="Boore J.L."/>
        </authorList>
    </citation>
    <scope>NUCLEOTIDE SEQUENCE [LARGE SCALE GENOMIC DNA]</scope>
    <source>
        <strain evidence="2 3">cv. Gransden 2004</strain>
    </source>
</reference>
<dbReference type="EMBL" id="ABEU02000002">
    <property type="protein sequence ID" value="PNR60887.1"/>
    <property type="molecule type" value="Genomic_DNA"/>
</dbReference>
<gene>
    <name evidence="1" type="ORF">PHYPA_003680</name>
</gene>
<protein>
    <submittedName>
        <fullName evidence="1 2">Uncharacterized protein</fullName>
    </submittedName>
</protein>
<dbReference type="AlphaFoldDB" id="A0A2K1L4E0"/>
<name>A0A2K1L4E0_PHYPA</name>
<proteinExistence type="predicted"/>
<dbReference type="EnsemblPlants" id="Pp3c2_35770V3.1">
    <property type="protein sequence ID" value="Pp3c2_35770V3.1"/>
    <property type="gene ID" value="Pp3c2_35770"/>
</dbReference>
<evidence type="ECO:0000313" key="2">
    <source>
        <dbReference type="EnsemblPlants" id="Pp3c2_35770V3.1"/>
    </source>
</evidence>
<dbReference type="Gramene" id="Pp3c2_35770V3.1">
    <property type="protein sequence ID" value="Pp3c2_35770V3.1"/>
    <property type="gene ID" value="Pp3c2_35770"/>
</dbReference>
<sequence length="36" mass="4151">MLLQNSVRPSEGLVDVINQDEFVNMDEVYGRIVIQE</sequence>
<evidence type="ECO:0000313" key="1">
    <source>
        <dbReference type="EMBL" id="PNR60887.1"/>
    </source>
</evidence>
<keyword evidence="3" id="KW-1185">Reference proteome</keyword>
<dbReference type="Proteomes" id="UP000006727">
    <property type="component" value="Chromosome 2"/>
</dbReference>
<evidence type="ECO:0000313" key="3">
    <source>
        <dbReference type="Proteomes" id="UP000006727"/>
    </source>
</evidence>
<accession>A0A2K1L4E0</accession>
<dbReference type="InParanoid" id="A0A2K1L4E0"/>
<organism evidence="1">
    <name type="scientific">Physcomitrium patens</name>
    <name type="common">Spreading-leaved earth moss</name>
    <name type="synonym">Physcomitrella patens</name>
    <dbReference type="NCBI Taxonomy" id="3218"/>
    <lineage>
        <taxon>Eukaryota</taxon>
        <taxon>Viridiplantae</taxon>
        <taxon>Streptophyta</taxon>
        <taxon>Embryophyta</taxon>
        <taxon>Bryophyta</taxon>
        <taxon>Bryophytina</taxon>
        <taxon>Bryopsida</taxon>
        <taxon>Funariidae</taxon>
        <taxon>Funariales</taxon>
        <taxon>Funariaceae</taxon>
        <taxon>Physcomitrium</taxon>
    </lineage>
</organism>